<proteinExistence type="predicted"/>
<accession>A0A7S8FH14</accession>
<dbReference type="AlphaFoldDB" id="A0A7S8FH14"/>
<feature type="region of interest" description="Disordered" evidence="1">
    <location>
        <begin position="1"/>
        <end position="35"/>
    </location>
</feature>
<organism evidence="2 3">
    <name type="scientific">Candidatus Nitrospira kreftii</name>
    <dbReference type="NCBI Taxonomy" id="2652173"/>
    <lineage>
        <taxon>Bacteria</taxon>
        <taxon>Pseudomonadati</taxon>
        <taxon>Nitrospirota</taxon>
        <taxon>Nitrospiria</taxon>
        <taxon>Nitrospirales</taxon>
        <taxon>Nitrospiraceae</taxon>
        <taxon>Nitrospira</taxon>
    </lineage>
</organism>
<dbReference type="Proteomes" id="UP000593737">
    <property type="component" value="Chromosome"/>
</dbReference>
<evidence type="ECO:0000256" key="1">
    <source>
        <dbReference type="SAM" id="MobiDB-lite"/>
    </source>
</evidence>
<feature type="compositionally biased region" description="Basic and acidic residues" evidence="1">
    <location>
        <begin position="14"/>
        <end position="23"/>
    </location>
</feature>
<gene>
    <name evidence="2" type="ORF">Nkreftii_003440</name>
</gene>
<reference evidence="2 3" key="1">
    <citation type="journal article" date="2020" name="ISME J.">
        <title>Enrichment and physiological characterization of a novel comammox Nitrospira indicates ammonium inhibition of complete nitrification.</title>
        <authorList>
            <person name="Sakoula D."/>
            <person name="Koch H."/>
            <person name="Frank J."/>
            <person name="Jetten M.S.M."/>
            <person name="van Kessel M.A.H.J."/>
            <person name="Lucker S."/>
        </authorList>
    </citation>
    <scope>NUCLEOTIDE SEQUENCE [LARGE SCALE GENOMIC DNA]</scope>
    <source>
        <strain evidence="2">Comreactor17</strain>
    </source>
</reference>
<dbReference type="KEGG" id="nkf:Nkreftii_003440"/>
<name>A0A7S8FH14_9BACT</name>
<dbReference type="EMBL" id="CP047423">
    <property type="protein sequence ID" value="QPD05666.1"/>
    <property type="molecule type" value="Genomic_DNA"/>
</dbReference>
<protein>
    <submittedName>
        <fullName evidence="2">Uncharacterized protein</fullName>
    </submittedName>
</protein>
<sequence length="73" mass="8264">MGEVSLSTAPMKQDAQRKTERLHNPAPPLSRPLLHSESSALRNDARICFIIVQTLNDDEVFCVGRDLHFYTLL</sequence>
<feature type="compositionally biased region" description="Polar residues" evidence="1">
    <location>
        <begin position="1"/>
        <end position="10"/>
    </location>
</feature>
<evidence type="ECO:0000313" key="2">
    <source>
        <dbReference type="EMBL" id="QPD05666.1"/>
    </source>
</evidence>
<evidence type="ECO:0000313" key="3">
    <source>
        <dbReference type="Proteomes" id="UP000593737"/>
    </source>
</evidence>